<dbReference type="Gene3D" id="1.20.120.520">
    <property type="entry name" value="nmb1532 protein domain like"/>
    <property type="match status" value="1"/>
</dbReference>
<dbReference type="EMBL" id="JBAKAZ010000019">
    <property type="protein sequence ID" value="MEL0629302.1"/>
    <property type="molecule type" value="Genomic_DNA"/>
</dbReference>
<dbReference type="RefSeq" id="WP_341597313.1">
    <property type="nucleotide sequence ID" value="NZ_JBAKAZ010000019.1"/>
</dbReference>
<evidence type="ECO:0000313" key="3">
    <source>
        <dbReference type="Proteomes" id="UP001369082"/>
    </source>
</evidence>
<keyword evidence="3" id="KW-1185">Reference proteome</keyword>
<protein>
    <submittedName>
        <fullName evidence="2">Hemerythrin domain-containing protein</fullName>
    </submittedName>
</protein>
<gene>
    <name evidence="2" type="ORF">V6256_06750</name>
</gene>
<comment type="caution">
    <text evidence="2">The sequence shown here is derived from an EMBL/GenBank/DDBJ whole genome shotgun (WGS) entry which is preliminary data.</text>
</comment>
<evidence type="ECO:0000313" key="2">
    <source>
        <dbReference type="EMBL" id="MEL0629302.1"/>
    </source>
</evidence>
<dbReference type="InterPro" id="IPR012312">
    <property type="entry name" value="Hemerythrin-like"/>
</dbReference>
<organism evidence="2 3">
    <name type="scientific">Psychromonas aquatilis</name>
    <dbReference type="NCBI Taxonomy" id="2005072"/>
    <lineage>
        <taxon>Bacteria</taxon>
        <taxon>Pseudomonadati</taxon>
        <taxon>Pseudomonadota</taxon>
        <taxon>Gammaproteobacteria</taxon>
        <taxon>Alteromonadales</taxon>
        <taxon>Psychromonadaceae</taxon>
        <taxon>Psychromonas</taxon>
    </lineage>
</organism>
<dbReference type="PANTHER" id="PTHR39966:SF1">
    <property type="entry name" value="HEMERYTHRIN-LIKE DOMAIN-CONTAINING PROTEIN"/>
    <property type="match status" value="1"/>
</dbReference>
<accession>A0ABU9GPT0</accession>
<sequence>MLNIIHKDHKNIMQLLLLVEDNINLLKDEQEIDYQLIKSITSYLKKYADKYHHPMENLIYAHYLKYRVVEDKVANRLVDEHKNLKLITADIDEMLDMIMLDAIIPKELIIEKLSGFLSLQRQHLMYEETEVLPQIAQTLTEDDWAHLNLQWQHKKYEDPLFGKKISEQYKALSESIYQS</sequence>
<proteinExistence type="predicted"/>
<feature type="domain" description="Hemerythrin-like" evidence="1">
    <location>
        <begin position="2"/>
        <end position="135"/>
    </location>
</feature>
<name>A0ABU9GPT0_9GAMM</name>
<evidence type="ECO:0000259" key="1">
    <source>
        <dbReference type="Pfam" id="PF01814"/>
    </source>
</evidence>
<reference evidence="2 3" key="1">
    <citation type="submission" date="2024-02" db="EMBL/GenBank/DDBJ databases">
        <title>Bacteria isolated from the canopy kelp, Nereocystis luetkeana.</title>
        <authorList>
            <person name="Pfister C.A."/>
            <person name="Younker I.T."/>
            <person name="Light S.H."/>
        </authorList>
    </citation>
    <scope>NUCLEOTIDE SEQUENCE [LARGE SCALE GENOMIC DNA]</scope>
    <source>
        <strain evidence="2 3">TI.1.05</strain>
    </source>
</reference>
<dbReference type="Proteomes" id="UP001369082">
    <property type="component" value="Unassembled WGS sequence"/>
</dbReference>
<dbReference type="Pfam" id="PF01814">
    <property type="entry name" value="Hemerythrin"/>
    <property type="match status" value="1"/>
</dbReference>
<dbReference type="PANTHER" id="PTHR39966">
    <property type="entry name" value="BLL2471 PROTEIN-RELATED"/>
    <property type="match status" value="1"/>
</dbReference>